<sequence>KLLVPQPPLNIQQQLVKSGRLLDDKITLSHQINQTLEQMAQALFKSWFVDFDPVVDNALDAGFFDQDLTFSDELLRRAEARRAVREHDDFKPLPEATRQLFPAAFEECAEPSLGLGGWVPQGWKPRPVSALIDLIGGGTPKTSEESYWGGDIPWFSVVDAPNDSDVFVIDTEKKVTELGVEKSSTKILRKGTTIISARGTVGKCAVVATPMAMNQSCYGIVSNNGVNDYFIYYLIRQSVSQLQQRSHGSVFSTITRDTFNSFSFSFSGEQIANEFGKTISPWLDKILSNNRQESVLVSLRDTLLPKLISGDLCLDNIAADLAKEGVA</sequence>
<dbReference type="GO" id="GO:0009307">
    <property type="term" value="P:DNA restriction-modification system"/>
    <property type="evidence" value="ECO:0007669"/>
    <property type="project" value="UniProtKB-KW"/>
</dbReference>
<dbReference type="AlphaFoldDB" id="R1H4F0"/>
<evidence type="ECO:0000259" key="4">
    <source>
        <dbReference type="Pfam" id="PF01420"/>
    </source>
</evidence>
<dbReference type="InterPro" id="IPR044946">
    <property type="entry name" value="Restrct_endonuc_typeI_TRD_sf"/>
</dbReference>
<gene>
    <name evidence="5" type="ORF">G113_20142</name>
</gene>
<dbReference type="InterPro" id="IPR000055">
    <property type="entry name" value="Restrct_endonuc_typeI_TRD"/>
</dbReference>
<dbReference type="OrthoDB" id="9798929at2"/>
<dbReference type="EMBL" id="AQGQ01000243">
    <property type="protein sequence ID" value="EOD53349.1"/>
    <property type="molecule type" value="Genomic_DNA"/>
</dbReference>
<dbReference type="PATRIC" id="fig|1268236.3.peg.3897"/>
<comment type="caution">
    <text evidence="5">The sequence shown here is derived from an EMBL/GenBank/DDBJ whole genome shotgun (WGS) entry which is preliminary data.</text>
</comment>
<dbReference type="Pfam" id="PF01420">
    <property type="entry name" value="Methylase_S"/>
    <property type="match status" value="1"/>
</dbReference>
<dbReference type="Proteomes" id="UP000013526">
    <property type="component" value="Unassembled WGS sequence"/>
</dbReference>
<reference evidence="5 6" key="1">
    <citation type="journal article" date="2013" name="Genome Announc.">
        <title>Draft Genome Sequence of Aeromonas molluscorum Strain 848TT, Isolated from Bivalve Molluscs.</title>
        <authorList>
            <person name="Spataro N."/>
            <person name="Farfan M."/>
            <person name="Albarral V."/>
            <person name="Sanglas A."/>
            <person name="Loren J.G."/>
            <person name="Fuste M.C."/>
            <person name="Bosch E."/>
        </authorList>
    </citation>
    <scope>NUCLEOTIDE SEQUENCE [LARGE SCALE GENOMIC DNA]</scope>
    <source>
        <strain evidence="5 6">848</strain>
    </source>
</reference>
<dbReference type="PANTHER" id="PTHR30408:SF13">
    <property type="entry name" value="TYPE I RESTRICTION ENZYME HINDI SPECIFICITY SUBUNIT"/>
    <property type="match status" value="1"/>
</dbReference>
<feature type="domain" description="Type I restriction modification DNA specificity" evidence="4">
    <location>
        <begin position="120"/>
        <end position="266"/>
    </location>
</feature>
<accession>R1H4F0</accession>
<dbReference type="SUPFAM" id="SSF116734">
    <property type="entry name" value="DNA methylase specificity domain"/>
    <property type="match status" value="2"/>
</dbReference>
<evidence type="ECO:0000313" key="6">
    <source>
        <dbReference type="Proteomes" id="UP000013526"/>
    </source>
</evidence>
<dbReference type="InterPro" id="IPR052021">
    <property type="entry name" value="Type-I_RS_S_subunit"/>
</dbReference>
<name>R1H4F0_9GAMM</name>
<organism evidence="5 6">
    <name type="scientific">Aeromonas molluscorum 848</name>
    <dbReference type="NCBI Taxonomy" id="1268236"/>
    <lineage>
        <taxon>Bacteria</taxon>
        <taxon>Pseudomonadati</taxon>
        <taxon>Pseudomonadota</taxon>
        <taxon>Gammaproteobacteria</taxon>
        <taxon>Aeromonadales</taxon>
        <taxon>Aeromonadaceae</taxon>
        <taxon>Aeromonas</taxon>
    </lineage>
</organism>
<feature type="non-terminal residue" evidence="5">
    <location>
        <position position="1"/>
    </location>
</feature>
<keyword evidence="6" id="KW-1185">Reference proteome</keyword>
<dbReference type="PANTHER" id="PTHR30408">
    <property type="entry name" value="TYPE-1 RESTRICTION ENZYME ECOKI SPECIFICITY PROTEIN"/>
    <property type="match status" value="1"/>
</dbReference>
<dbReference type="GO" id="GO:0003677">
    <property type="term" value="F:DNA binding"/>
    <property type="evidence" value="ECO:0007669"/>
    <property type="project" value="UniProtKB-KW"/>
</dbReference>
<keyword evidence="3" id="KW-0238">DNA-binding</keyword>
<evidence type="ECO:0000256" key="2">
    <source>
        <dbReference type="ARBA" id="ARBA00022747"/>
    </source>
</evidence>
<evidence type="ECO:0000256" key="3">
    <source>
        <dbReference type="ARBA" id="ARBA00023125"/>
    </source>
</evidence>
<evidence type="ECO:0000313" key="5">
    <source>
        <dbReference type="EMBL" id="EOD53349.1"/>
    </source>
</evidence>
<proteinExistence type="inferred from homology"/>
<dbReference type="CDD" id="cd17243">
    <property type="entry name" value="RMtype1_S_AchA6I-TRD2-CR2_like"/>
    <property type="match status" value="1"/>
</dbReference>
<dbReference type="REBASE" id="66618">
    <property type="entry name" value="S.Amo848ORF20137P"/>
</dbReference>
<dbReference type="RefSeq" id="WP_005910802.1">
    <property type="nucleotide sequence ID" value="NZ_AQGQ01000243.1"/>
</dbReference>
<protein>
    <submittedName>
        <fullName evidence="5">Restriction modification system DNA specificity protein-containing protein</fullName>
    </submittedName>
</protein>
<dbReference type="Gene3D" id="3.90.220.20">
    <property type="entry name" value="DNA methylase specificity domains"/>
    <property type="match status" value="1"/>
</dbReference>
<comment type="similarity">
    <text evidence="1">Belongs to the type-I restriction system S methylase family.</text>
</comment>
<evidence type="ECO:0000256" key="1">
    <source>
        <dbReference type="ARBA" id="ARBA00010923"/>
    </source>
</evidence>
<keyword evidence="2" id="KW-0680">Restriction system</keyword>